<dbReference type="HOGENOM" id="CLU_415332_0_0_1"/>
<dbReference type="CDD" id="cd00063">
    <property type="entry name" value="FN3"/>
    <property type="match status" value="1"/>
</dbReference>
<evidence type="ECO:0000313" key="1">
    <source>
        <dbReference type="EMBL" id="EEY61599.1"/>
    </source>
</evidence>
<dbReference type="OMA" id="MERISCP"/>
<dbReference type="InterPro" id="IPR003961">
    <property type="entry name" value="FN3_dom"/>
</dbReference>
<accession>D0MUF2</accession>
<dbReference type="PANTHER" id="PTHR21437">
    <property type="entry name" value="WIDE AWAKE"/>
    <property type="match status" value="1"/>
</dbReference>
<dbReference type="SUPFAM" id="SSF49265">
    <property type="entry name" value="Fibronectin type III"/>
    <property type="match status" value="1"/>
</dbReference>
<dbReference type="InterPro" id="IPR036116">
    <property type="entry name" value="FN3_sf"/>
</dbReference>
<dbReference type="STRING" id="403677.D0MUF2"/>
<proteinExistence type="predicted"/>
<reference evidence="2" key="1">
    <citation type="journal article" date="2009" name="Nature">
        <title>Genome sequence and analysis of the Irish potato famine pathogen Phytophthora infestans.</title>
        <authorList>
            <consortium name="The Broad Institute Genome Sequencing Platform"/>
            <person name="Haas B.J."/>
            <person name="Kamoun S."/>
            <person name="Zody M.C."/>
            <person name="Jiang R.H."/>
            <person name="Handsaker R.E."/>
            <person name="Cano L.M."/>
            <person name="Grabherr M."/>
            <person name="Kodira C.D."/>
            <person name="Raffaele S."/>
            <person name="Torto-Alalibo T."/>
            <person name="Bozkurt T.O."/>
            <person name="Ah-Fong A.M."/>
            <person name="Alvarado L."/>
            <person name="Anderson V.L."/>
            <person name="Armstrong M.R."/>
            <person name="Avrova A."/>
            <person name="Baxter L."/>
            <person name="Beynon J."/>
            <person name="Boevink P.C."/>
            <person name="Bollmann S.R."/>
            <person name="Bos J.I."/>
            <person name="Bulone V."/>
            <person name="Cai G."/>
            <person name="Cakir C."/>
            <person name="Carrington J.C."/>
            <person name="Chawner M."/>
            <person name="Conti L."/>
            <person name="Costanzo S."/>
            <person name="Ewan R."/>
            <person name="Fahlgren N."/>
            <person name="Fischbach M.A."/>
            <person name="Fugelstad J."/>
            <person name="Gilroy E.M."/>
            <person name="Gnerre S."/>
            <person name="Green P.J."/>
            <person name="Grenville-Briggs L.J."/>
            <person name="Griffith J."/>
            <person name="Grunwald N.J."/>
            <person name="Horn K."/>
            <person name="Horner N.R."/>
            <person name="Hu C.H."/>
            <person name="Huitema E."/>
            <person name="Jeong D.H."/>
            <person name="Jones A.M."/>
            <person name="Jones J.D."/>
            <person name="Jones R.W."/>
            <person name="Karlsson E.K."/>
            <person name="Kunjeti S.G."/>
            <person name="Lamour K."/>
            <person name="Liu Z."/>
            <person name="Ma L."/>
            <person name="Maclean D."/>
            <person name="Chibucos M.C."/>
            <person name="McDonald H."/>
            <person name="McWalters J."/>
            <person name="Meijer H.J."/>
            <person name="Morgan W."/>
            <person name="Morris P.F."/>
            <person name="Munro C.A."/>
            <person name="O'Neill K."/>
            <person name="Ospina-Giraldo M."/>
            <person name="Pinzon A."/>
            <person name="Pritchard L."/>
            <person name="Ramsahoye B."/>
            <person name="Ren Q."/>
            <person name="Restrepo S."/>
            <person name="Roy S."/>
            <person name="Sadanandom A."/>
            <person name="Savidor A."/>
            <person name="Schornack S."/>
            <person name="Schwartz D.C."/>
            <person name="Schumann U.D."/>
            <person name="Schwessinger B."/>
            <person name="Seyer L."/>
            <person name="Sharpe T."/>
            <person name="Silvar C."/>
            <person name="Song J."/>
            <person name="Studholme D.J."/>
            <person name="Sykes S."/>
            <person name="Thines M."/>
            <person name="van de Vondervoort P.J."/>
            <person name="Phuntumart V."/>
            <person name="Wawra S."/>
            <person name="Weide R."/>
            <person name="Win J."/>
            <person name="Young C."/>
            <person name="Zhou S."/>
            <person name="Fry W."/>
            <person name="Meyers B.C."/>
            <person name="van West P."/>
            <person name="Ristaino J."/>
            <person name="Govers F."/>
            <person name="Birch P.R."/>
            <person name="Whisson S.C."/>
            <person name="Judelson H.S."/>
            <person name="Nusbaum C."/>
        </authorList>
    </citation>
    <scope>NUCLEOTIDE SEQUENCE [LARGE SCALE GENOMIC DNA]</scope>
    <source>
        <strain evidence="2">T30-4</strain>
    </source>
</reference>
<evidence type="ECO:0008006" key="3">
    <source>
        <dbReference type="Google" id="ProtNLM"/>
    </source>
</evidence>
<dbReference type="eggNOG" id="KOG0613">
    <property type="taxonomic scope" value="Eukaryota"/>
</dbReference>
<keyword evidence="2" id="KW-1185">Reference proteome</keyword>
<gene>
    <name evidence="1" type="ORF">PITG_01926</name>
</gene>
<dbReference type="Proteomes" id="UP000006643">
    <property type="component" value="Unassembled WGS sequence"/>
</dbReference>
<dbReference type="VEuPathDB" id="FungiDB:PITG_01926"/>
<organism evidence="1 2">
    <name type="scientific">Phytophthora infestans (strain T30-4)</name>
    <name type="common">Potato late blight agent</name>
    <dbReference type="NCBI Taxonomy" id="403677"/>
    <lineage>
        <taxon>Eukaryota</taxon>
        <taxon>Sar</taxon>
        <taxon>Stramenopiles</taxon>
        <taxon>Oomycota</taxon>
        <taxon>Peronosporomycetes</taxon>
        <taxon>Peronosporales</taxon>
        <taxon>Peronosporaceae</taxon>
        <taxon>Phytophthora</taxon>
    </lineage>
</organism>
<name>D0MUF2_PHYIT</name>
<dbReference type="RefSeq" id="XP_002908516.1">
    <property type="nucleotide sequence ID" value="XM_002908470.1"/>
</dbReference>
<evidence type="ECO:0000313" key="2">
    <source>
        <dbReference type="Proteomes" id="UP000006643"/>
    </source>
</evidence>
<dbReference type="EMBL" id="DS028119">
    <property type="protein sequence ID" value="EEY61599.1"/>
    <property type="molecule type" value="Genomic_DNA"/>
</dbReference>
<dbReference type="OrthoDB" id="114660at2759"/>
<dbReference type="InParanoid" id="D0MUF2"/>
<dbReference type="GeneID" id="9469469"/>
<dbReference type="KEGG" id="pif:PITG_01926"/>
<dbReference type="InterPro" id="IPR039269">
    <property type="entry name" value="ANKFN1"/>
</dbReference>
<sequence length="628" mass="66453">MALEELPNVDSVGVSRSAFGAAKNGFVYRVTFDGAYLVSGRQSDLLVGDTTGCQAVQPPNRVLSFEGAHVTSGAPGFYPEVWEIASTESSGAKVLGGTFDLSIGFEGQWINTNPVVTATVAAGSRTAKTVGSMLGVVNRGDRVRIGGEEFTVHATAPFTDSELPLDSYHVRGVTVAAAIQVMDTALGNVQVSKTSNLVTTSVSFSSRIADGEQVQIDSKVFKVANVAPTSFTLDSLWTDDTTLHVTAFARKKATLSVNAEAAEMKRALSALPGVGAIDVSRIGPTKANGYRWYVTFQSLDSVRLRVDKKTGTTDFVDVYGVACVTCTVTASVVQDDTQTTTLAEIKGDYSANAVVASTEVGGVVQEVQTISTKASADNISGYFTVSFQSVGGAVINFDDTAADVRTKLQSLATIGRLNVTRSENSDFGATWTVTFLSNMGDLPLLVVTAKTLLKGTGVNVVVQEIVKGVDVALETIIDGLDPGQNYYVRAFARNENGYGTSTTDLQQRGRGALPLQTAVSTSPDPPGINGMWPLSGSQLELRLSNPVDHGDSVSKYLFEYAVGESFGKVATKKVFVYNSIENDIAGTFRLQYGDDVTSLLSVHTTASSLQSALNSLSSVRPRDLYVGK</sequence>
<protein>
    <recommendedName>
        <fullName evidence="3">Fibronectin type-III domain-containing protein</fullName>
    </recommendedName>
</protein>
<dbReference type="AlphaFoldDB" id="D0MUF2"/>
<dbReference type="PANTHER" id="PTHR21437:SF1">
    <property type="entry name" value="WIDE AWAKE"/>
    <property type="match status" value="1"/>
</dbReference>